<accession>A0A5M3TB60</accession>
<proteinExistence type="predicted"/>
<keyword evidence="3" id="KW-1185">Reference proteome</keyword>
<name>A0A5M3TB60_LIMPL</name>
<reference evidence="2 3" key="1">
    <citation type="journal article" date="2019" name="J Genomics">
        <title>The Draft Genome of a Hydrogen-producing Cyanobacterium, Arthrospira platensis NIES-46.</title>
        <authorList>
            <person name="Suzuki S."/>
            <person name="Yamaguchi H."/>
            <person name="Kawachi M."/>
        </authorList>
    </citation>
    <scope>NUCLEOTIDE SEQUENCE [LARGE SCALE GENOMIC DNA]</scope>
    <source>
        <strain evidence="2 3">NIES-46</strain>
    </source>
</reference>
<sequence>MVSGAGARTLCRSSTTGELDSTGQAGDITINTNQLTISGDGATIFSATQGSGQAGDISIQTRQLQVNNGAQIVATTLGDGLGGNIDVLALVYPVSRNFPH</sequence>
<dbReference type="EMBL" id="BIMW01000174">
    <property type="protein sequence ID" value="GCE96167.1"/>
    <property type="molecule type" value="Genomic_DNA"/>
</dbReference>
<organism evidence="2 3">
    <name type="scientific">Limnospira platensis NIES-46</name>
    <dbReference type="NCBI Taxonomy" id="1236695"/>
    <lineage>
        <taxon>Bacteria</taxon>
        <taxon>Bacillati</taxon>
        <taxon>Cyanobacteriota</taxon>
        <taxon>Cyanophyceae</taxon>
        <taxon>Oscillatoriophycideae</taxon>
        <taxon>Oscillatoriales</taxon>
        <taxon>Sirenicapillariaceae</taxon>
        <taxon>Limnospira</taxon>
    </lineage>
</organism>
<dbReference type="Proteomes" id="UP000326169">
    <property type="component" value="Unassembled WGS sequence"/>
</dbReference>
<feature type="region of interest" description="Disordered" evidence="1">
    <location>
        <begin position="1"/>
        <end position="25"/>
    </location>
</feature>
<dbReference type="RefSeq" id="WP_006617741.1">
    <property type="nucleotide sequence ID" value="NZ_BIMW01000174.1"/>
</dbReference>
<dbReference type="Gene3D" id="2.160.20.10">
    <property type="entry name" value="Single-stranded right-handed beta-helix, Pectin lyase-like"/>
    <property type="match status" value="1"/>
</dbReference>
<evidence type="ECO:0000256" key="1">
    <source>
        <dbReference type="SAM" id="MobiDB-lite"/>
    </source>
</evidence>
<protein>
    <submittedName>
        <fullName evidence="2">Uncharacterized protein</fullName>
    </submittedName>
</protein>
<comment type="caution">
    <text evidence="2">The sequence shown here is derived from an EMBL/GenBank/DDBJ whole genome shotgun (WGS) entry which is preliminary data.</text>
</comment>
<feature type="compositionally biased region" description="Polar residues" evidence="1">
    <location>
        <begin position="11"/>
        <end position="25"/>
    </location>
</feature>
<evidence type="ECO:0000313" key="2">
    <source>
        <dbReference type="EMBL" id="GCE96167.1"/>
    </source>
</evidence>
<gene>
    <name evidence="2" type="ORF">NIES46_42350</name>
</gene>
<evidence type="ECO:0000313" key="3">
    <source>
        <dbReference type="Proteomes" id="UP000326169"/>
    </source>
</evidence>
<dbReference type="InterPro" id="IPR012334">
    <property type="entry name" value="Pectin_lyas_fold"/>
</dbReference>
<dbReference type="GeneID" id="301685003"/>